<dbReference type="Proteomes" id="UP000013237">
    <property type="component" value="Unassembled WGS sequence"/>
</dbReference>
<evidence type="ECO:0000313" key="1">
    <source>
        <dbReference type="EMBL" id="ENY75649.1"/>
    </source>
</evidence>
<sequence>MKGHATRGIYPNEHLRVTRPRQSHLNINDRSILEFFVMSSVVKRWISPLPENFTANPHVDLLRF</sequence>
<proteinExistence type="predicted"/>
<dbReference type="AlphaFoldDB" id="A0AAD2W7L6"/>
<evidence type="ECO:0000313" key="2">
    <source>
        <dbReference type="Proteomes" id="UP000013237"/>
    </source>
</evidence>
<reference evidence="1 2" key="1">
    <citation type="submission" date="2013-02" db="EMBL/GenBank/DDBJ databases">
        <title>Insights into the proteome of triclosan-resistant Pseudomonas putida TRO1, isolated from activated sludge.</title>
        <authorList>
            <person name="Lolas I.B."/>
            <person name="Almeida B."/>
            <person name="Starnawski P.M."/>
            <person name="Soenderkaer M."/>
            <person name="Nielsen K.L."/>
            <person name="Nielsen J.L."/>
        </authorList>
    </citation>
    <scope>NUCLEOTIDE SEQUENCE [LARGE SCALE GENOMIC DNA]</scope>
    <source>
        <strain evidence="1 2">TRO1</strain>
    </source>
</reference>
<dbReference type="EMBL" id="APBQ01000125">
    <property type="protein sequence ID" value="ENY75649.1"/>
    <property type="molecule type" value="Genomic_DNA"/>
</dbReference>
<comment type="caution">
    <text evidence="1">The sequence shown here is derived from an EMBL/GenBank/DDBJ whole genome shotgun (WGS) entry which is preliminary data.</text>
</comment>
<accession>A0AAD2W7L6</accession>
<gene>
    <name evidence="1" type="ORF">C206_20826</name>
</gene>
<organism evidence="1 2">
    <name type="scientific">Pseudomonas putida TRO1</name>
    <dbReference type="NCBI Taxonomy" id="1227924"/>
    <lineage>
        <taxon>Bacteria</taxon>
        <taxon>Pseudomonadati</taxon>
        <taxon>Pseudomonadota</taxon>
        <taxon>Gammaproteobacteria</taxon>
        <taxon>Pseudomonadales</taxon>
        <taxon>Pseudomonadaceae</taxon>
        <taxon>Pseudomonas</taxon>
    </lineage>
</organism>
<name>A0AAD2W7L6_PSEPU</name>
<protein>
    <submittedName>
        <fullName evidence="1">Uncharacterized protein</fullName>
    </submittedName>
</protein>